<organism evidence="7 8">
    <name type="scientific">Anaeroselena agilis</name>
    <dbReference type="NCBI Taxonomy" id="3063788"/>
    <lineage>
        <taxon>Bacteria</taxon>
        <taxon>Bacillati</taxon>
        <taxon>Bacillota</taxon>
        <taxon>Negativicutes</taxon>
        <taxon>Acetonemataceae</taxon>
        <taxon>Anaeroselena</taxon>
    </lineage>
</organism>
<dbReference type="Proteomes" id="UP001254848">
    <property type="component" value="Unassembled WGS sequence"/>
</dbReference>
<name>A0ABU3NZR6_9FIRM</name>
<evidence type="ECO:0000256" key="2">
    <source>
        <dbReference type="ARBA" id="ARBA00022475"/>
    </source>
</evidence>
<evidence type="ECO:0000313" key="7">
    <source>
        <dbReference type="EMBL" id="MDT8902289.1"/>
    </source>
</evidence>
<evidence type="ECO:0000256" key="3">
    <source>
        <dbReference type="ARBA" id="ARBA00022692"/>
    </source>
</evidence>
<gene>
    <name evidence="7" type="ORF">Q4T40_13625</name>
</gene>
<keyword evidence="3 6" id="KW-0812">Transmembrane</keyword>
<evidence type="ECO:0000256" key="6">
    <source>
        <dbReference type="SAM" id="Phobius"/>
    </source>
</evidence>
<keyword evidence="4 6" id="KW-1133">Transmembrane helix</keyword>
<keyword evidence="5 6" id="KW-0472">Membrane</keyword>
<feature type="transmembrane region" description="Helical" evidence="6">
    <location>
        <begin position="12"/>
        <end position="34"/>
    </location>
</feature>
<accession>A0ABU3NZR6</accession>
<evidence type="ECO:0000256" key="5">
    <source>
        <dbReference type="ARBA" id="ARBA00023136"/>
    </source>
</evidence>
<reference evidence="7 8" key="1">
    <citation type="submission" date="2023-07" db="EMBL/GenBank/DDBJ databases">
        <title>The novel representative of Negativicutes class, Anaeroselena agilis gen. nov. sp. nov.</title>
        <authorList>
            <person name="Prokofeva M.I."/>
            <person name="Elcheninov A.G."/>
            <person name="Klyukina A."/>
            <person name="Kublanov I.V."/>
            <person name="Frolov E.N."/>
            <person name="Podosokorskaya O.A."/>
        </authorList>
    </citation>
    <scope>NUCLEOTIDE SEQUENCE [LARGE SCALE GENOMIC DNA]</scope>
    <source>
        <strain evidence="7 8">4137-cl</strain>
    </source>
</reference>
<dbReference type="EMBL" id="JAUOZS010000001">
    <property type="protein sequence ID" value="MDT8902289.1"/>
    <property type="molecule type" value="Genomic_DNA"/>
</dbReference>
<keyword evidence="2" id="KW-1003">Cell membrane</keyword>
<dbReference type="InterPro" id="IPR005899">
    <property type="entry name" value="Na_pump_deCOase"/>
</dbReference>
<comment type="caution">
    <text evidence="7">The sequence shown here is derived from an EMBL/GenBank/DDBJ whole genome shotgun (WGS) entry which is preliminary data.</text>
</comment>
<dbReference type="RefSeq" id="WP_413780774.1">
    <property type="nucleotide sequence ID" value="NZ_JAUOZS010000001.1"/>
</dbReference>
<protein>
    <submittedName>
        <fullName evidence="7">OadG family protein</fullName>
    </submittedName>
</protein>
<keyword evidence="8" id="KW-1185">Reference proteome</keyword>
<evidence type="ECO:0000256" key="1">
    <source>
        <dbReference type="ARBA" id="ARBA00004236"/>
    </source>
</evidence>
<dbReference type="NCBIfam" id="TIGR01195">
    <property type="entry name" value="oadG_fam"/>
    <property type="match status" value="1"/>
</dbReference>
<proteinExistence type="predicted"/>
<dbReference type="Pfam" id="PF04277">
    <property type="entry name" value="OAD_gamma"/>
    <property type="match status" value="1"/>
</dbReference>
<comment type="subcellular location">
    <subcellularLocation>
        <location evidence="1">Cell membrane</location>
    </subcellularLocation>
</comment>
<sequence length="117" mass="12207">MGQPVTTNPILIMVINMTVVFAVLYGLSLIIRLIKVIDPTQKKSIAKTEPAPTAAPVAAAPAAPAEADQGQLIAVLAAAIAATGYGAARIMAVRPVIGKGWAQAARLETVQSRNRMY</sequence>
<evidence type="ECO:0000313" key="8">
    <source>
        <dbReference type="Proteomes" id="UP001254848"/>
    </source>
</evidence>
<evidence type="ECO:0000256" key="4">
    <source>
        <dbReference type="ARBA" id="ARBA00022989"/>
    </source>
</evidence>